<dbReference type="EMBL" id="VWPK01000046">
    <property type="protein sequence ID" value="KAA5609667.1"/>
    <property type="molecule type" value="Genomic_DNA"/>
</dbReference>
<dbReference type="AlphaFoldDB" id="A0A5M6INV6"/>
<dbReference type="SUPFAM" id="SSF54060">
    <property type="entry name" value="His-Me finger endonucleases"/>
    <property type="match status" value="1"/>
</dbReference>
<accession>A0A5M6INV6</accession>
<feature type="domain" description="HNH nuclease" evidence="1">
    <location>
        <begin position="100"/>
        <end position="135"/>
    </location>
</feature>
<evidence type="ECO:0000313" key="2">
    <source>
        <dbReference type="EMBL" id="KAA5609667.1"/>
    </source>
</evidence>
<organism evidence="2 3">
    <name type="scientific">Rhodovastum atsumiense</name>
    <dbReference type="NCBI Taxonomy" id="504468"/>
    <lineage>
        <taxon>Bacteria</taxon>
        <taxon>Pseudomonadati</taxon>
        <taxon>Pseudomonadota</taxon>
        <taxon>Alphaproteobacteria</taxon>
        <taxon>Acetobacterales</taxon>
        <taxon>Acetobacteraceae</taxon>
        <taxon>Rhodovastum</taxon>
    </lineage>
</organism>
<dbReference type="Proteomes" id="UP000325255">
    <property type="component" value="Unassembled WGS sequence"/>
</dbReference>
<comment type="caution">
    <text evidence="2">The sequence shown here is derived from an EMBL/GenBank/DDBJ whole genome shotgun (WGS) entry which is preliminary data.</text>
</comment>
<protein>
    <recommendedName>
        <fullName evidence="1">HNH nuclease domain-containing protein</fullName>
    </recommendedName>
</protein>
<proteinExistence type="predicted"/>
<name>A0A5M6INV6_9PROT</name>
<evidence type="ECO:0000259" key="1">
    <source>
        <dbReference type="Pfam" id="PF13392"/>
    </source>
</evidence>
<keyword evidence="3" id="KW-1185">Reference proteome</keyword>
<dbReference type="OrthoDB" id="388551at2"/>
<dbReference type="Pfam" id="PF13392">
    <property type="entry name" value="HNH_3"/>
    <property type="match status" value="1"/>
</dbReference>
<dbReference type="Gene3D" id="3.90.75.20">
    <property type="match status" value="1"/>
</dbReference>
<dbReference type="InterPro" id="IPR044925">
    <property type="entry name" value="His-Me_finger_sf"/>
</dbReference>
<sequence length="182" mass="21593">MKANFQWRHRWMGWSDLMKQCSVYECIRIAREDGLCVEHFKVRHGRPPSVVRKCDEPEKKRKPEFFKRFLQKSGYVTVRVPANFPGAVRMQRGFWWIMEHRMVMQNMIGRPLRMNENVHHKNGIRHDNRPENLELWVTSQPCGQRVKDKLAWAREFLATYGTKAERGAIAVSQQRAETKKAA</sequence>
<dbReference type="InterPro" id="IPR003615">
    <property type="entry name" value="HNH_nuc"/>
</dbReference>
<evidence type="ECO:0000313" key="3">
    <source>
        <dbReference type="Proteomes" id="UP000325255"/>
    </source>
</evidence>
<reference evidence="2 3" key="1">
    <citation type="submission" date="2019-09" db="EMBL/GenBank/DDBJ databases">
        <title>Genome sequence of Rhodovastum atsumiense, a diverse member of the Acetobacteraceae family of non-sulfur purple photosynthetic bacteria.</title>
        <authorList>
            <person name="Meyer T."/>
            <person name="Kyndt J."/>
        </authorList>
    </citation>
    <scope>NUCLEOTIDE SEQUENCE [LARGE SCALE GENOMIC DNA]</scope>
    <source>
        <strain evidence="2 3">DSM 21279</strain>
    </source>
</reference>
<gene>
    <name evidence="2" type="ORF">F1189_23185</name>
</gene>